<accession>A0A160VIK2</accession>
<dbReference type="EMBL" id="FAXC01000450">
    <property type="protein sequence ID" value="CUV10635.1"/>
    <property type="molecule type" value="Genomic_DNA"/>
</dbReference>
<sequence length="40" mass="4599">MISLNSPKFELQKGLAFYPTLVGFFIYGMMGRSDSTFYIK</sequence>
<gene>
    <name evidence="2" type="ORF">MGWOODY_Mmi1098</name>
</gene>
<keyword evidence="1" id="KW-0472">Membrane</keyword>
<dbReference type="AlphaFoldDB" id="A0A160VIK2"/>
<name>A0A160VIK2_9ZZZZ</name>
<proteinExistence type="predicted"/>
<keyword evidence="1" id="KW-0812">Transmembrane</keyword>
<evidence type="ECO:0000313" key="2">
    <source>
        <dbReference type="EMBL" id="CUV10635.1"/>
    </source>
</evidence>
<protein>
    <submittedName>
        <fullName evidence="2">Uncharacterized protein</fullName>
    </submittedName>
</protein>
<feature type="transmembrane region" description="Helical" evidence="1">
    <location>
        <begin position="15"/>
        <end position="31"/>
    </location>
</feature>
<keyword evidence="1" id="KW-1133">Transmembrane helix</keyword>
<evidence type="ECO:0000256" key="1">
    <source>
        <dbReference type="SAM" id="Phobius"/>
    </source>
</evidence>
<reference evidence="2" key="1">
    <citation type="submission" date="2015-10" db="EMBL/GenBank/DDBJ databases">
        <authorList>
            <person name="Gilbert D.G."/>
        </authorList>
    </citation>
    <scope>NUCLEOTIDE SEQUENCE</scope>
</reference>
<organism evidence="2">
    <name type="scientific">hydrothermal vent metagenome</name>
    <dbReference type="NCBI Taxonomy" id="652676"/>
    <lineage>
        <taxon>unclassified sequences</taxon>
        <taxon>metagenomes</taxon>
        <taxon>ecological metagenomes</taxon>
    </lineage>
</organism>